<accession>A0A317XQ30</accession>
<evidence type="ECO:0000313" key="2">
    <source>
        <dbReference type="Proteomes" id="UP000246740"/>
    </source>
</evidence>
<dbReference type="Proteomes" id="UP000246740">
    <property type="component" value="Unassembled WGS sequence"/>
</dbReference>
<gene>
    <name evidence="1" type="ORF">BCV70DRAFT_95104</name>
</gene>
<name>A0A317XQ30_9BASI</name>
<dbReference type="InParanoid" id="A0A317XQ30"/>
<dbReference type="AlphaFoldDB" id="A0A317XQ30"/>
<protein>
    <submittedName>
        <fullName evidence="1">Uncharacterized protein</fullName>
    </submittedName>
</protein>
<reference evidence="1 2" key="1">
    <citation type="journal article" date="2018" name="Mol. Biol. Evol.">
        <title>Broad Genomic Sampling Reveals a Smut Pathogenic Ancestry of the Fungal Clade Ustilaginomycotina.</title>
        <authorList>
            <person name="Kijpornyongpan T."/>
            <person name="Mondo S.J."/>
            <person name="Barry K."/>
            <person name="Sandor L."/>
            <person name="Lee J."/>
            <person name="Lipzen A."/>
            <person name="Pangilinan J."/>
            <person name="LaButti K."/>
            <person name="Hainaut M."/>
            <person name="Henrissat B."/>
            <person name="Grigoriev I.V."/>
            <person name="Spatafora J.W."/>
            <person name="Aime M.C."/>
        </authorList>
    </citation>
    <scope>NUCLEOTIDE SEQUENCE [LARGE SCALE GENOMIC DNA]</scope>
    <source>
        <strain evidence="1 2">MCA 3645</strain>
    </source>
</reference>
<sequence>MAGANGVRGEPQKLLITAQWLRKTAQQLHLSRIAMSMEARSGWYTRSYTRPTTLVVLYCSTVPAKPRTLSQPERTDGRRHFCLAGTHERPMGPQKMKFISLCPPPPGQSVHHRAASLLNRTRSGGASGEYYVLQYYSTITVLQCCALLHARGRYFLTVGRARQRPS</sequence>
<dbReference type="EMBL" id="KZ819192">
    <property type="protein sequence ID" value="PWZ00416.1"/>
    <property type="molecule type" value="Genomic_DNA"/>
</dbReference>
<keyword evidence="2" id="KW-1185">Reference proteome</keyword>
<organism evidence="1 2">
    <name type="scientific">Testicularia cyperi</name>
    <dbReference type="NCBI Taxonomy" id="1882483"/>
    <lineage>
        <taxon>Eukaryota</taxon>
        <taxon>Fungi</taxon>
        <taxon>Dikarya</taxon>
        <taxon>Basidiomycota</taxon>
        <taxon>Ustilaginomycotina</taxon>
        <taxon>Ustilaginomycetes</taxon>
        <taxon>Ustilaginales</taxon>
        <taxon>Anthracoideaceae</taxon>
        <taxon>Testicularia</taxon>
    </lineage>
</organism>
<evidence type="ECO:0000313" key="1">
    <source>
        <dbReference type="EMBL" id="PWZ00416.1"/>
    </source>
</evidence>
<proteinExistence type="predicted"/>